<feature type="compositionally biased region" description="Low complexity" evidence="5">
    <location>
        <begin position="305"/>
        <end position="321"/>
    </location>
</feature>
<dbReference type="PROSITE" id="PS50297">
    <property type="entry name" value="ANK_REP_REGION"/>
    <property type="match status" value="4"/>
</dbReference>
<dbReference type="AlphaFoldDB" id="A0A3P9IS11"/>
<dbReference type="Proteomes" id="UP000265200">
    <property type="component" value="Chromosome 12"/>
</dbReference>
<feature type="coiled-coil region" evidence="4">
    <location>
        <begin position="733"/>
        <end position="822"/>
    </location>
</feature>
<feature type="region of interest" description="Disordered" evidence="5">
    <location>
        <begin position="416"/>
        <end position="472"/>
    </location>
</feature>
<dbReference type="PROSITE" id="PS50088">
    <property type="entry name" value="ANK_REPEAT"/>
    <property type="match status" value="5"/>
</dbReference>
<dbReference type="Gene3D" id="1.25.40.20">
    <property type="entry name" value="Ankyrin repeat-containing domain"/>
    <property type="match status" value="3"/>
</dbReference>
<protein>
    <submittedName>
        <fullName evidence="6">Retinoic acid induced 14</fullName>
    </submittedName>
</protein>
<dbReference type="InterPro" id="IPR002110">
    <property type="entry name" value="Ankyrin_rpt"/>
</dbReference>
<feature type="repeat" description="ANK" evidence="3">
    <location>
        <begin position="184"/>
        <end position="216"/>
    </location>
</feature>
<evidence type="ECO:0000256" key="2">
    <source>
        <dbReference type="ARBA" id="ARBA00023054"/>
    </source>
</evidence>
<dbReference type="InterPro" id="IPR042420">
    <property type="entry name" value="RAI14/UACA"/>
</dbReference>
<feature type="compositionally biased region" description="Basic and acidic residues" evidence="5">
    <location>
        <begin position="274"/>
        <end position="288"/>
    </location>
</feature>
<dbReference type="PANTHER" id="PTHR24129">
    <property type="entry name" value="ANKYCORBIN"/>
    <property type="match status" value="1"/>
</dbReference>
<keyword evidence="3" id="KW-0040">ANK repeat</keyword>
<dbReference type="Pfam" id="PF00023">
    <property type="entry name" value="Ank"/>
    <property type="match status" value="2"/>
</dbReference>
<accession>A0A3P9IS11</accession>
<evidence type="ECO:0000256" key="4">
    <source>
        <dbReference type="SAM" id="Coils"/>
    </source>
</evidence>
<feature type="coiled-coil region" evidence="4">
    <location>
        <begin position="472"/>
        <end position="708"/>
    </location>
</feature>
<feature type="repeat" description="ANK" evidence="3">
    <location>
        <begin position="85"/>
        <end position="117"/>
    </location>
</feature>
<proteinExistence type="predicted"/>
<keyword evidence="2 4" id="KW-0175">Coiled coil</keyword>
<dbReference type="Ensembl" id="ENSORLT00015012499.1">
    <property type="protein sequence ID" value="ENSORLP00015022643.1"/>
    <property type="gene ID" value="ENSORLG00015002136.1"/>
</dbReference>
<reference key="1">
    <citation type="journal article" date="2007" name="Nature">
        <title>The medaka draft genome and insights into vertebrate genome evolution.</title>
        <authorList>
            <person name="Kasahara M."/>
            <person name="Naruse K."/>
            <person name="Sasaki S."/>
            <person name="Nakatani Y."/>
            <person name="Qu W."/>
            <person name="Ahsan B."/>
            <person name="Yamada T."/>
            <person name="Nagayasu Y."/>
            <person name="Doi K."/>
            <person name="Kasai Y."/>
            <person name="Jindo T."/>
            <person name="Kobayashi D."/>
            <person name="Shimada A."/>
            <person name="Toyoda A."/>
            <person name="Kuroki Y."/>
            <person name="Fujiyama A."/>
            <person name="Sasaki T."/>
            <person name="Shimizu A."/>
            <person name="Asakawa S."/>
            <person name="Shimizu N."/>
            <person name="Hashimoto S."/>
            <person name="Yang J."/>
            <person name="Lee Y."/>
            <person name="Matsushima K."/>
            <person name="Sugano S."/>
            <person name="Sakaizumi M."/>
            <person name="Narita T."/>
            <person name="Ohishi K."/>
            <person name="Haga S."/>
            <person name="Ohta F."/>
            <person name="Nomoto H."/>
            <person name="Nogata K."/>
            <person name="Morishita T."/>
            <person name="Endo T."/>
            <person name="Shin-I T."/>
            <person name="Takeda H."/>
            <person name="Morishita S."/>
            <person name="Kohara Y."/>
        </authorList>
    </citation>
    <scope>NUCLEOTIDE SEQUENCE [LARGE SCALE GENOMIC DNA]</scope>
    <source>
        <strain>Hd-rR</strain>
    </source>
</reference>
<feature type="repeat" description="ANK" evidence="3">
    <location>
        <begin position="118"/>
        <end position="150"/>
    </location>
</feature>
<keyword evidence="1" id="KW-0677">Repeat</keyword>
<feature type="region of interest" description="Disordered" evidence="5">
    <location>
        <begin position="247"/>
        <end position="346"/>
    </location>
</feature>
<organism evidence="6 7">
    <name type="scientific">Oryzias latipes</name>
    <name type="common">Japanese rice fish</name>
    <name type="synonym">Japanese killifish</name>
    <dbReference type="NCBI Taxonomy" id="8090"/>
    <lineage>
        <taxon>Eukaryota</taxon>
        <taxon>Metazoa</taxon>
        <taxon>Chordata</taxon>
        <taxon>Craniata</taxon>
        <taxon>Vertebrata</taxon>
        <taxon>Euteleostomi</taxon>
        <taxon>Actinopterygii</taxon>
        <taxon>Neopterygii</taxon>
        <taxon>Teleostei</taxon>
        <taxon>Neoteleostei</taxon>
        <taxon>Acanthomorphata</taxon>
        <taxon>Ovalentaria</taxon>
        <taxon>Atherinomorphae</taxon>
        <taxon>Beloniformes</taxon>
        <taxon>Adrianichthyidae</taxon>
        <taxon>Oryziinae</taxon>
        <taxon>Oryzias</taxon>
    </lineage>
</organism>
<dbReference type="SMART" id="SM00248">
    <property type="entry name" value="ANK"/>
    <property type="match status" value="5"/>
</dbReference>
<dbReference type="Pfam" id="PF12796">
    <property type="entry name" value="Ank_2"/>
    <property type="match status" value="1"/>
</dbReference>
<name>A0A3P9IS11_ORYLA</name>
<sequence length="988" mass="110599">MKSLKAKFRKTDTNEWNKNDERLLAAVEHGEVERVASLLAKKGSNAVKLDNEGKSALHLAAAGGHTDCLAAILAHGADLSVSDASGFTALHLAAKNNHVECCKKLVQNKCAVDATDNTGKTALHYAAANGNIQIVQLLCELRCPINLKDADALTPLLLAAKHCHSETCCTLLDFSADINTPDNTGRTAVMVAAESNAVSVVEVLVQRGADLSAVDLEGHDVLHYVKMSPNAEARAALTAVLNRHVLGEKSPKQAPQTEDGAKTVSTNIKPPKSPQHDQVAKLSDEKNTTPKKRKAPPPPISPLQSSEMSPSALSSTSTPTSNKSETPNRFDYKEDKIRGSAEREEVKKPLKESILLLQTIKDLKQTVETLAAELETEAEQTDTAGLVSALQEGITVVSSVDQHLENKLKKLLHLKGNKEVKENSRPNSMASNSSPHSTHEEFDPALTQTEAEGGPEAPPLKHVEEDRDGEEVRQMRLVLEGVKRELLETKKENCSLQAQLKAETGGERGEDRRGREELMKSLADLQAKLTDTQEKYHQVIEERDYLREHKGRQECEPTEKRELQTEAASTLEQELKELKIKLLQLESQKENATLQIRELQEALERTEEETQMYKDKGQRAAQIEELYKKEQEKVWRLQEEQNEVQERLSAVSQYYDETKSELSATQKELAEVRAKSSTAPSSTSAEQLQVLSSKVEELQALLTESEWKCSVTREELAGLKQEAEAQAQCSVALTDHTQVVSSLEDVIRELQSELETLREELHQKTVQVEDLQKRLTEQEVTSDDSVPRDEHETMREQLRSDIKHQKELLEEALRKQDELALEAAHAWQKARDSHAELEALQELLSSREKENQTLTFKLAESQDAVTQLKLLEQNHIESEREKDKEIDDLTRQVLKLKDAVNSLSQLSYSSCSPSKRQQQNQQLEALQQQIKQLQYQLDESTKHHNEVVSVYRKHLLYAVQGQMDEDVQNALKQILMMCKMPSQAEEAC</sequence>
<evidence type="ECO:0000256" key="5">
    <source>
        <dbReference type="SAM" id="MobiDB-lite"/>
    </source>
</evidence>
<feature type="compositionally biased region" description="Basic and acidic residues" evidence="5">
    <location>
        <begin position="326"/>
        <end position="346"/>
    </location>
</feature>
<feature type="coiled-coil region" evidence="4">
    <location>
        <begin position="868"/>
        <end position="943"/>
    </location>
</feature>
<dbReference type="InterPro" id="IPR036770">
    <property type="entry name" value="Ankyrin_rpt-contain_sf"/>
</dbReference>
<feature type="compositionally biased region" description="Polar residues" evidence="5">
    <location>
        <begin position="425"/>
        <end position="436"/>
    </location>
</feature>
<dbReference type="PRINTS" id="PR01415">
    <property type="entry name" value="ANKYRIN"/>
</dbReference>
<dbReference type="GO" id="GO:0003779">
    <property type="term" value="F:actin binding"/>
    <property type="evidence" value="ECO:0007669"/>
    <property type="project" value="InterPro"/>
</dbReference>
<evidence type="ECO:0000313" key="7">
    <source>
        <dbReference type="Proteomes" id="UP000265200"/>
    </source>
</evidence>
<dbReference type="SUPFAM" id="SSF48403">
    <property type="entry name" value="Ankyrin repeat"/>
    <property type="match status" value="1"/>
</dbReference>
<evidence type="ECO:0000313" key="6">
    <source>
        <dbReference type="Ensembl" id="ENSORLP00015022643.1"/>
    </source>
</evidence>
<dbReference type="PANTHER" id="PTHR24129:SF0">
    <property type="entry name" value="ANKYCORBIN"/>
    <property type="match status" value="1"/>
</dbReference>
<reference evidence="6 7" key="2">
    <citation type="submission" date="2017-04" db="EMBL/GenBank/DDBJ databases">
        <title>CpG methylation of centromeres and impact of large insertions on vertebrate speciation.</title>
        <authorList>
            <person name="Ichikawa K."/>
            <person name="Yoshimura J."/>
            <person name="Morishita S."/>
        </authorList>
    </citation>
    <scope>NUCLEOTIDE SEQUENCE</scope>
    <source>
        <strain evidence="6 7">HSOK</strain>
    </source>
</reference>
<feature type="repeat" description="ANK" evidence="3">
    <location>
        <begin position="52"/>
        <end position="84"/>
    </location>
</feature>
<evidence type="ECO:0000256" key="1">
    <source>
        <dbReference type="ARBA" id="ARBA00022737"/>
    </source>
</evidence>
<reference evidence="6" key="3">
    <citation type="submission" date="2025-08" db="UniProtKB">
        <authorList>
            <consortium name="Ensembl"/>
        </authorList>
    </citation>
    <scope>IDENTIFICATION</scope>
    <source>
        <strain evidence="6">HSOK</strain>
    </source>
</reference>
<feature type="repeat" description="ANK" evidence="3">
    <location>
        <begin position="151"/>
        <end position="183"/>
    </location>
</feature>
<evidence type="ECO:0000256" key="3">
    <source>
        <dbReference type="PROSITE-ProRule" id="PRU00023"/>
    </source>
</evidence>
<reference evidence="6" key="4">
    <citation type="submission" date="2025-09" db="UniProtKB">
        <authorList>
            <consortium name="Ensembl"/>
        </authorList>
    </citation>
    <scope>IDENTIFICATION</scope>
    <source>
        <strain evidence="6">HSOK</strain>
    </source>
</reference>
<dbReference type="Pfam" id="PF13637">
    <property type="entry name" value="Ank_4"/>
    <property type="match status" value="1"/>
</dbReference>
<feature type="compositionally biased region" description="Basic and acidic residues" evidence="5">
    <location>
        <begin position="459"/>
        <end position="472"/>
    </location>
</feature>